<dbReference type="PRINTS" id="PR00092">
    <property type="entry name" value="TYROSINASE"/>
</dbReference>
<dbReference type="Pfam" id="PF00264">
    <property type="entry name" value="Tyrosinase"/>
    <property type="match status" value="1"/>
</dbReference>
<keyword evidence="7" id="KW-1185">Reference proteome</keyword>
<evidence type="ECO:0000256" key="1">
    <source>
        <dbReference type="ARBA" id="ARBA00022723"/>
    </source>
</evidence>
<dbReference type="PANTHER" id="PTHR11474">
    <property type="entry name" value="TYROSINASE FAMILY MEMBER"/>
    <property type="match status" value="1"/>
</dbReference>
<evidence type="ECO:0000259" key="5">
    <source>
        <dbReference type="PROSITE" id="PS00498"/>
    </source>
</evidence>
<dbReference type="AlphaFoldDB" id="A0A9P5HHL6"/>
<dbReference type="InterPro" id="IPR050316">
    <property type="entry name" value="Tyrosinase/Hemocyanin"/>
</dbReference>
<dbReference type="PROSITE" id="PS00498">
    <property type="entry name" value="TYROSINASE_2"/>
    <property type="match status" value="1"/>
</dbReference>
<dbReference type="Gene3D" id="1.10.1280.10">
    <property type="entry name" value="Di-copper center containing domain from catechol oxidase"/>
    <property type="match status" value="1"/>
</dbReference>
<name>A0A9P5HHL6_9HYPO</name>
<dbReference type="EMBL" id="JAANBB010000004">
    <property type="protein sequence ID" value="KAF7557632.1"/>
    <property type="molecule type" value="Genomic_DNA"/>
</dbReference>
<dbReference type="SUPFAM" id="SSF48056">
    <property type="entry name" value="Di-copper centre-containing domain"/>
    <property type="match status" value="1"/>
</dbReference>
<sequence>MKLLNFLSAAFLLAHGGSAAPTPEDATTAVATTSKCSQTLVRKEWRKLTKKEQLSYLAAVKCLQSKPAKTASLYPGVKNRYDDFQAVHIAMTEKIHFVGQFLPWHRKFLAVYEAELRSTCSYTGAQPYWDWTKDAVSEDAWNSSPVFDETYGFGGNGEWLEDISALPSTSLAPGPLAPRTGGGCVVDGPFANHTVNLGPGNSLAYTPHCLRRDFIPSLVTKKLTAAEVAWESSATTFQVYTNHIEIANMSSDLSGITTHGGGHFGIGGMVGEMSDMYSSPGDPLFFLHHGKLDYEWNRWQRLAWATRKSEIGGPDTMWAYPYNFWGDIPYTNITLNYTLAYPGLVSSVTIRDVMDITATQLCYTYA</sequence>
<gene>
    <name evidence="6" type="ORF">G7Z17_g581</name>
</gene>
<feature type="domain" description="Tyrosinase copper-binding" evidence="5">
    <location>
        <begin position="282"/>
        <end position="293"/>
    </location>
</feature>
<reference evidence="6" key="1">
    <citation type="submission" date="2020-03" db="EMBL/GenBank/DDBJ databases">
        <title>Draft Genome Sequence of Cylindrodendrum hubeiense.</title>
        <authorList>
            <person name="Buettner E."/>
            <person name="Kellner H."/>
        </authorList>
    </citation>
    <scope>NUCLEOTIDE SEQUENCE</scope>
    <source>
        <strain evidence="6">IHI 201604</strain>
    </source>
</reference>
<dbReference type="InterPro" id="IPR008922">
    <property type="entry name" value="Di-copper_centre_dom_sf"/>
</dbReference>
<organism evidence="6 7">
    <name type="scientific">Cylindrodendrum hubeiense</name>
    <dbReference type="NCBI Taxonomy" id="595255"/>
    <lineage>
        <taxon>Eukaryota</taxon>
        <taxon>Fungi</taxon>
        <taxon>Dikarya</taxon>
        <taxon>Ascomycota</taxon>
        <taxon>Pezizomycotina</taxon>
        <taxon>Sordariomycetes</taxon>
        <taxon>Hypocreomycetidae</taxon>
        <taxon>Hypocreales</taxon>
        <taxon>Nectriaceae</taxon>
        <taxon>Cylindrodendrum</taxon>
    </lineage>
</organism>
<keyword evidence="1" id="KW-0479">Metal-binding</keyword>
<evidence type="ECO:0000313" key="7">
    <source>
        <dbReference type="Proteomes" id="UP000722485"/>
    </source>
</evidence>
<dbReference type="Proteomes" id="UP000722485">
    <property type="component" value="Unassembled WGS sequence"/>
</dbReference>
<protein>
    <recommendedName>
        <fullName evidence="4 5">Tyrosinase copper-binding domain-containing protein</fullName>
    </recommendedName>
</protein>
<feature type="signal peptide" evidence="3">
    <location>
        <begin position="1"/>
        <end position="19"/>
    </location>
</feature>
<keyword evidence="3" id="KW-0732">Signal</keyword>
<evidence type="ECO:0000259" key="4">
    <source>
        <dbReference type="PROSITE" id="PS00497"/>
    </source>
</evidence>
<accession>A0A9P5HHL6</accession>
<proteinExistence type="predicted"/>
<feature type="chain" id="PRO_5040202278" description="Tyrosinase copper-binding domain-containing protein" evidence="3">
    <location>
        <begin position="20"/>
        <end position="366"/>
    </location>
</feature>
<dbReference type="GO" id="GO:0016491">
    <property type="term" value="F:oxidoreductase activity"/>
    <property type="evidence" value="ECO:0007669"/>
    <property type="project" value="InterPro"/>
</dbReference>
<evidence type="ECO:0000256" key="2">
    <source>
        <dbReference type="ARBA" id="ARBA00023008"/>
    </source>
</evidence>
<evidence type="ECO:0000313" key="6">
    <source>
        <dbReference type="EMBL" id="KAF7557632.1"/>
    </source>
</evidence>
<dbReference type="OrthoDB" id="6132182at2759"/>
<feature type="domain" description="Tyrosinase copper-binding" evidence="4">
    <location>
        <begin position="96"/>
        <end position="113"/>
    </location>
</feature>
<dbReference type="PROSITE" id="PS00497">
    <property type="entry name" value="TYROSINASE_1"/>
    <property type="match status" value="1"/>
</dbReference>
<evidence type="ECO:0000256" key="3">
    <source>
        <dbReference type="SAM" id="SignalP"/>
    </source>
</evidence>
<comment type="caution">
    <text evidence="6">The sequence shown here is derived from an EMBL/GenBank/DDBJ whole genome shotgun (WGS) entry which is preliminary data.</text>
</comment>
<dbReference type="PANTHER" id="PTHR11474:SF126">
    <property type="entry name" value="TYROSINASE-LIKE PROTEIN TYR-1-RELATED"/>
    <property type="match status" value="1"/>
</dbReference>
<keyword evidence="2" id="KW-0186">Copper</keyword>
<dbReference type="InterPro" id="IPR002227">
    <property type="entry name" value="Tyrosinase_Cu-bd"/>
</dbReference>
<dbReference type="GO" id="GO:0046872">
    <property type="term" value="F:metal ion binding"/>
    <property type="evidence" value="ECO:0007669"/>
    <property type="project" value="UniProtKB-KW"/>
</dbReference>